<evidence type="ECO:0000256" key="5">
    <source>
        <dbReference type="ARBA" id="ARBA00023329"/>
    </source>
</evidence>
<feature type="compositionally biased region" description="Acidic residues" evidence="7">
    <location>
        <begin position="57"/>
        <end position="72"/>
    </location>
</feature>
<dbReference type="Pfam" id="PF01086">
    <property type="entry name" value="Clathrin_lg_ch"/>
    <property type="match status" value="1"/>
</dbReference>
<comment type="caution">
    <text evidence="8">The sequence shown here is derived from an EMBL/GenBank/DDBJ whole genome shotgun (WGS) entry which is preliminary data.</text>
</comment>
<comment type="function">
    <text evidence="6">Clathrin is the major protein of the polyhedral coat of coated pits and vesicles.</text>
</comment>
<keyword evidence="4 6" id="KW-0168">Coated pit</keyword>
<dbReference type="PANTHER" id="PTHR10639">
    <property type="entry name" value="CLATHRIN LIGHT CHAIN"/>
    <property type="match status" value="1"/>
</dbReference>
<feature type="compositionally biased region" description="Low complexity" evidence="7">
    <location>
        <begin position="101"/>
        <end position="110"/>
    </location>
</feature>
<keyword evidence="3 6" id="KW-0472">Membrane</keyword>
<accession>A0ABP0LVF3</accession>
<feature type="region of interest" description="Disordered" evidence="7">
    <location>
        <begin position="1"/>
        <end position="116"/>
    </location>
</feature>
<evidence type="ECO:0000256" key="4">
    <source>
        <dbReference type="ARBA" id="ARBA00023176"/>
    </source>
</evidence>
<evidence type="ECO:0000256" key="3">
    <source>
        <dbReference type="ARBA" id="ARBA00023136"/>
    </source>
</evidence>
<protein>
    <recommendedName>
        <fullName evidence="6">Clathrin light chain</fullName>
    </recommendedName>
</protein>
<feature type="compositionally biased region" description="Acidic residues" evidence="7">
    <location>
        <begin position="26"/>
        <end position="49"/>
    </location>
</feature>
<evidence type="ECO:0000256" key="7">
    <source>
        <dbReference type="SAM" id="MobiDB-lite"/>
    </source>
</evidence>
<feature type="region of interest" description="Disordered" evidence="7">
    <location>
        <begin position="129"/>
        <end position="175"/>
    </location>
</feature>
<evidence type="ECO:0000256" key="1">
    <source>
        <dbReference type="ARBA" id="ARBA00004180"/>
    </source>
</evidence>
<evidence type="ECO:0000313" key="8">
    <source>
        <dbReference type="EMBL" id="CAK9043213.1"/>
    </source>
</evidence>
<keyword evidence="9" id="KW-1185">Reference proteome</keyword>
<feature type="compositionally biased region" description="Basic and acidic residues" evidence="7">
    <location>
        <begin position="147"/>
        <end position="173"/>
    </location>
</feature>
<dbReference type="EMBL" id="CAXAMM010018368">
    <property type="protein sequence ID" value="CAK9043213.1"/>
    <property type="molecule type" value="Genomic_DNA"/>
</dbReference>
<comment type="similarity">
    <text evidence="2 6">Belongs to the clathrin light chain family.</text>
</comment>
<proteinExistence type="inferred from homology"/>
<dbReference type="Proteomes" id="UP001642464">
    <property type="component" value="Unassembled WGS sequence"/>
</dbReference>
<keyword evidence="5 6" id="KW-0968">Cytoplasmic vesicle</keyword>
<organism evidence="8 9">
    <name type="scientific">Durusdinium trenchii</name>
    <dbReference type="NCBI Taxonomy" id="1381693"/>
    <lineage>
        <taxon>Eukaryota</taxon>
        <taxon>Sar</taxon>
        <taxon>Alveolata</taxon>
        <taxon>Dinophyceae</taxon>
        <taxon>Suessiales</taxon>
        <taxon>Symbiodiniaceae</taxon>
        <taxon>Durusdinium</taxon>
    </lineage>
</organism>
<dbReference type="PROSITE" id="PS00581">
    <property type="entry name" value="CLATHRIN_LIGHT_CHN_2"/>
    <property type="match status" value="1"/>
</dbReference>
<feature type="non-terminal residue" evidence="8">
    <location>
        <position position="315"/>
    </location>
</feature>
<dbReference type="InterPro" id="IPR000996">
    <property type="entry name" value="Clathrin_L-chain"/>
</dbReference>
<dbReference type="PANTHER" id="PTHR10639:SF7">
    <property type="entry name" value="CLATHRIN LIGHT CHAIN"/>
    <property type="match status" value="1"/>
</dbReference>
<evidence type="ECO:0000256" key="6">
    <source>
        <dbReference type="RuleBase" id="RU363137"/>
    </source>
</evidence>
<evidence type="ECO:0000313" key="9">
    <source>
        <dbReference type="Proteomes" id="UP001642464"/>
    </source>
</evidence>
<sequence>MADAFAVDDGGLAEQQGLEHGAPQPGEEDDDPFQGGDDGFDAFGEEDERAVETAFDAGEDDHGEDGFGDDAGDVGGGAGVVDDLDDPAAPAAGGVDGSGGNDPAAAAADPAGDDDDDAALRAFERKFQAQAQEKDAKMQAQQAEMRQAAEKELQQFLGDRAKSVDDKKRRNREEEQELMNQINDTLTAENPWERIVSLVDMNADAEPAHERDTSRLKKMLIQLKNALEALLDGRLGFCELHLDEHGSEGLEDLGVFLEQSKLLAHALVFQHLRPQLLHRLVQALLLLAERLVLLYQGLAFLLHLLSGRHRANARL</sequence>
<reference evidence="8 9" key="1">
    <citation type="submission" date="2024-02" db="EMBL/GenBank/DDBJ databases">
        <authorList>
            <person name="Chen Y."/>
            <person name="Shah S."/>
            <person name="Dougan E. K."/>
            <person name="Thang M."/>
            <person name="Chan C."/>
        </authorList>
    </citation>
    <scope>NUCLEOTIDE SEQUENCE [LARGE SCALE GENOMIC DNA]</scope>
</reference>
<name>A0ABP0LVF3_9DINO</name>
<gene>
    <name evidence="8" type="ORF">SCF082_LOCUS24749</name>
</gene>
<evidence type="ECO:0000256" key="2">
    <source>
        <dbReference type="ARBA" id="ARBA00005263"/>
    </source>
</evidence>
<comment type="subcellular location">
    <subcellularLocation>
        <location evidence="1 6">Cytoplasmic vesicle membrane</location>
        <topology evidence="1 6">Peripheral membrane protein</topology>
        <orientation evidence="1 6">Cytoplasmic side</orientation>
    </subcellularLocation>
    <subcellularLocation>
        <location evidence="6">Membrane</location>
        <location evidence="6">Coated pit</location>
        <topology evidence="6">Peripheral membrane protein</topology>
        <orientation evidence="6">Cytoplasmic side</orientation>
    </subcellularLocation>
    <text evidence="6">Cytoplasmic face of coated pits and vesicles.</text>
</comment>